<dbReference type="STRING" id="655863.F0XGF8"/>
<dbReference type="SMART" id="SM00066">
    <property type="entry name" value="GAL4"/>
    <property type="match status" value="1"/>
</dbReference>
<feature type="compositionally biased region" description="Low complexity" evidence="3">
    <location>
        <begin position="754"/>
        <end position="764"/>
    </location>
</feature>
<gene>
    <name evidence="5" type="ORF">CMQ_2918</name>
</gene>
<dbReference type="PROSITE" id="PS00463">
    <property type="entry name" value="ZN2_CY6_FUNGAL_1"/>
    <property type="match status" value="1"/>
</dbReference>
<dbReference type="GO" id="GO:0000981">
    <property type="term" value="F:DNA-binding transcription factor activity, RNA polymerase II-specific"/>
    <property type="evidence" value="ECO:0007669"/>
    <property type="project" value="InterPro"/>
</dbReference>
<dbReference type="CDD" id="cd12148">
    <property type="entry name" value="fungal_TF_MHR"/>
    <property type="match status" value="1"/>
</dbReference>
<dbReference type="PANTHER" id="PTHR46910">
    <property type="entry name" value="TRANSCRIPTION FACTOR PDR1"/>
    <property type="match status" value="1"/>
</dbReference>
<feature type="domain" description="Zn(2)-C6 fungal-type" evidence="4">
    <location>
        <begin position="74"/>
        <end position="103"/>
    </location>
</feature>
<dbReference type="eggNOG" id="ENOG502S0WX">
    <property type="taxonomic scope" value="Eukaryota"/>
</dbReference>
<proteinExistence type="predicted"/>
<evidence type="ECO:0000313" key="6">
    <source>
        <dbReference type="Proteomes" id="UP000007796"/>
    </source>
</evidence>
<dbReference type="InterPro" id="IPR007219">
    <property type="entry name" value="XnlR_reg_dom"/>
</dbReference>
<dbReference type="GO" id="GO:0006351">
    <property type="term" value="P:DNA-templated transcription"/>
    <property type="evidence" value="ECO:0007669"/>
    <property type="project" value="InterPro"/>
</dbReference>
<dbReference type="InterPro" id="IPR050987">
    <property type="entry name" value="AtrR-like"/>
</dbReference>
<accession>F0XGF8</accession>
<dbReference type="InterPro" id="IPR001138">
    <property type="entry name" value="Zn2Cys6_DnaBD"/>
</dbReference>
<protein>
    <submittedName>
        <fullName evidence="5">C6 zinc finger domain containing protein</fullName>
    </submittedName>
</protein>
<dbReference type="Gene3D" id="4.10.240.10">
    <property type="entry name" value="Zn(2)-C6 fungal-type DNA-binding domain"/>
    <property type="match status" value="1"/>
</dbReference>
<reference evidence="5 6" key="1">
    <citation type="journal article" date="2011" name="Proc. Natl. Acad. Sci. U.S.A.">
        <title>Genome and transcriptome analyses of the mountain pine beetle-fungal symbiont Grosmannia clavigera, a lodgepole pine pathogen.</title>
        <authorList>
            <person name="DiGuistini S."/>
            <person name="Wang Y."/>
            <person name="Liao N.Y."/>
            <person name="Taylor G."/>
            <person name="Tanguay P."/>
            <person name="Feau N."/>
            <person name="Henrissat B."/>
            <person name="Chan S.K."/>
            <person name="Hesse-Orce U."/>
            <person name="Alamouti S.M."/>
            <person name="Tsui C.K.M."/>
            <person name="Docking R.T."/>
            <person name="Levasseur A."/>
            <person name="Haridas S."/>
            <person name="Robertson G."/>
            <person name="Birol I."/>
            <person name="Holt R.A."/>
            <person name="Marra M.A."/>
            <person name="Hamelin R.C."/>
            <person name="Hirst M."/>
            <person name="Jones S.J.M."/>
            <person name="Bohlmann J."/>
            <person name="Breuil C."/>
        </authorList>
    </citation>
    <scope>NUCLEOTIDE SEQUENCE [LARGE SCALE GENOMIC DNA]</scope>
    <source>
        <strain evidence="6">kw1407 / UAMH 11150</strain>
    </source>
</reference>
<feature type="region of interest" description="Disordered" evidence="3">
    <location>
        <begin position="618"/>
        <end position="640"/>
    </location>
</feature>
<feature type="compositionally biased region" description="Low complexity" evidence="3">
    <location>
        <begin position="104"/>
        <end position="122"/>
    </location>
</feature>
<evidence type="ECO:0000313" key="5">
    <source>
        <dbReference type="EMBL" id="EFX02989.1"/>
    </source>
</evidence>
<dbReference type="InterPro" id="IPR036864">
    <property type="entry name" value="Zn2-C6_fun-type_DNA-bd_sf"/>
</dbReference>
<feature type="region of interest" description="Disordered" evidence="3">
    <location>
        <begin position="48"/>
        <end position="68"/>
    </location>
</feature>
<sequence>MSGRPATGPQLATSPGAMPTDVEVEVEMEMEMEQQPQSQPLLTVRSQGMLESATRRPHRRQRVAEEARRRAVRACTGCRRLKEKCNGRQPCQRCVRTGRTCEFAPAGQAGPAAQKAQQQQQQTRGPMASGRAGDGSRGASSNSTGTGTGTGTIAASQTTTADEPMRSSERVQYLEKLVAHLLGDVPTDLNNLRRIHDRISSAQRAGSGPRDAVGDLDDVALKDENFTVKTLTQSTAHYSGEFSHWNFSQRLRQRLVQFLGGEPGGRREILEYWRATQLLPSPRMAVLRGAVGGCLPPRHVAHFLAQVYFRFAQTNSFYVEERWLRARLARLYDAPGAVTSGDAAWVCAVLMVLAIGTQFAHMAEGPGDGAGVPSHSHSYSQAPPDDVGLTFYHTAARLIPDIITIASLESVQACLLLAHYALPLDTHGLAYTYLGLSIKMAVQNGLHRRCPTPADGGELDAWTVETRNRLWWTAYSVERRIGVLHGRPASIAPTEMDADLPRDLPGLCSSSPRFTNLSALIDMTVRLSDIANAIGLLRRCPKPLQPTYFERIIETWQKMQAWWALLPPDVRCPDPASPMFRPNAHLKLCFHLDQMFIGRPFIFRDGAADRSGILAASPVSTASPSHGSSSPSSSSNSSARPSRRALLVDTAVQAAYDVLALCQRLHETTGLAGASYTEFSSCRAALLLLLAQSLNESPDEYDRRSRDAIARGCRLMRAMATGRGSSVSTRSETSVVEALEHAVRRLHAERTQRAAAAAAAASSSTNMASGDPVHTTATDGPPFPSESTLPPEDELTGSVGTGRNGYEMFCAWSALVKKPGVVASDSITSSAVVGPNAAAAASDYRHHYYGHHGDPTVDPVLASFQPATFGWLPGVASSASVPQPPPMLPDTSFLSPWDAGGAGSDLGMSDIMQAFPQGMLDVLDSGWPRLE</sequence>
<dbReference type="SUPFAM" id="SSF57701">
    <property type="entry name" value="Zn2/Cys6 DNA-binding domain"/>
    <property type="match status" value="1"/>
</dbReference>
<dbReference type="RefSeq" id="XP_014172471.1">
    <property type="nucleotide sequence ID" value="XM_014316996.1"/>
</dbReference>
<organism evidence="6">
    <name type="scientific">Grosmannia clavigera (strain kw1407 / UAMH 11150)</name>
    <name type="common">Blue stain fungus</name>
    <name type="synonym">Graphiocladiella clavigera</name>
    <dbReference type="NCBI Taxonomy" id="655863"/>
    <lineage>
        <taxon>Eukaryota</taxon>
        <taxon>Fungi</taxon>
        <taxon>Dikarya</taxon>
        <taxon>Ascomycota</taxon>
        <taxon>Pezizomycotina</taxon>
        <taxon>Sordariomycetes</taxon>
        <taxon>Sordariomycetidae</taxon>
        <taxon>Ophiostomatales</taxon>
        <taxon>Ophiostomataceae</taxon>
        <taxon>Leptographium</taxon>
    </lineage>
</organism>
<dbReference type="SMART" id="SM00906">
    <property type="entry name" value="Fungal_trans"/>
    <property type="match status" value="1"/>
</dbReference>
<dbReference type="HOGENOM" id="CLU_009353_1_0_1"/>
<evidence type="ECO:0000256" key="3">
    <source>
        <dbReference type="SAM" id="MobiDB-lite"/>
    </source>
</evidence>
<keyword evidence="6" id="KW-1185">Reference proteome</keyword>
<feature type="region of interest" description="Disordered" evidence="3">
    <location>
        <begin position="104"/>
        <end position="167"/>
    </location>
</feature>
<dbReference type="GO" id="GO:0008270">
    <property type="term" value="F:zinc ion binding"/>
    <property type="evidence" value="ECO:0007669"/>
    <property type="project" value="InterPro"/>
</dbReference>
<keyword evidence="1" id="KW-0479">Metal-binding</keyword>
<dbReference type="CDD" id="cd00067">
    <property type="entry name" value="GAL4"/>
    <property type="match status" value="1"/>
</dbReference>
<dbReference type="GO" id="GO:0003677">
    <property type="term" value="F:DNA binding"/>
    <property type="evidence" value="ECO:0007669"/>
    <property type="project" value="InterPro"/>
</dbReference>
<evidence type="ECO:0000259" key="4">
    <source>
        <dbReference type="PROSITE" id="PS50048"/>
    </source>
</evidence>
<dbReference type="GeneID" id="25975960"/>
<feature type="region of interest" description="Disordered" evidence="3">
    <location>
        <begin position="753"/>
        <end position="793"/>
    </location>
</feature>
<dbReference type="Pfam" id="PF00172">
    <property type="entry name" value="Zn_clus"/>
    <property type="match status" value="1"/>
</dbReference>
<dbReference type="OrthoDB" id="3921198at2759"/>
<dbReference type="Proteomes" id="UP000007796">
    <property type="component" value="Unassembled WGS sequence"/>
</dbReference>
<dbReference type="PANTHER" id="PTHR46910:SF15">
    <property type="entry name" value="PRNA PROTEIN"/>
    <property type="match status" value="1"/>
</dbReference>
<dbReference type="PROSITE" id="PS50048">
    <property type="entry name" value="ZN2_CY6_FUNGAL_2"/>
    <property type="match status" value="1"/>
</dbReference>
<keyword evidence="2" id="KW-0539">Nucleus</keyword>
<dbReference type="AlphaFoldDB" id="F0XGF8"/>
<dbReference type="Pfam" id="PF04082">
    <property type="entry name" value="Fungal_trans"/>
    <property type="match status" value="1"/>
</dbReference>
<dbReference type="InParanoid" id="F0XGF8"/>
<dbReference type="EMBL" id="GL629769">
    <property type="protein sequence ID" value="EFX02989.1"/>
    <property type="molecule type" value="Genomic_DNA"/>
</dbReference>
<evidence type="ECO:0000256" key="2">
    <source>
        <dbReference type="ARBA" id="ARBA00023242"/>
    </source>
</evidence>
<name>F0XGF8_GROCL</name>
<evidence type="ECO:0000256" key="1">
    <source>
        <dbReference type="ARBA" id="ARBA00022723"/>
    </source>
</evidence>
<feature type="compositionally biased region" description="Low complexity" evidence="3">
    <location>
        <begin position="137"/>
        <end position="161"/>
    </location>
</feature>